<dbReference type="PATRIC" id="fig|1678637.3.peg.516"/>
<evidence type="ECO:0000313" key="2">
    <source>
        <dbReference type="EMBL" id="KNB53523.1"/>
    </source>
</evidence>
<dbReference type="EMBL" id="LFXA01000002">
    <property type="protein sequence ID" value="KNB53523.1"/>
    <property type="molecule type" value="Genomic_DNA"/>
</dbReference>
<proteinExistence type="predicted"/>
<dbReference type="AlphaFoldDB" id="A0A0K9XJN3"/>
<evidence type="ECO:0000256" key="1">
    <source>
        <dbReference type="SAM" id="MobiDB-lite"/>
    </source>
</evidence>
<feature type="region of interest" description="Disordered" evidence="1">
    <location>
        <begin position="66"/>
        <end position="88"/>
    </location>
</feature>
<keyword evidence="3" id="KW-1185">Reference proteome</keyword>
<organism evidence="2 3">
    <name type="scientific">Streptomyces caatingaensis</name>
    <dbReference type="NCBI Taxonomy" id="1678637"/>
    <lineage>
        <taxon>Bacteria</taxon>
        <taxon>Bacillati</taxon>
        <taxon>Actinomycetota</taxon>
        <taxon>Actinomycetes</taxon>
        <taxon>Kitasatosporales</taxon>
        <taxon>Streptomycetaceae</taxon>
        <taxon>Streptomyces</taxon>
    </lineage>
</organism>
<name>A0A0K9XJN3_9ACTN</name>
<protein>
    <submittedName>
        <fullName evidence="2">Uncharacterized protein</fullName>
    </submittedName>
</protein>
<sequence>MLLERDRVEVTEELRMSRWPRAVRLLTDLIMLDADPHAPYHLEIGSELIIDREAWVTSLHPVTVHRTERPAATAPEDLVASEHGDEEP</sequence>
<reference evidence="3" key="1">
    <citation type="submission" date="2015-07" db="EMBL/GenBank/DDBJ databases">
        <title>Draft genome sequence of Streptomyces sp. CMAA 1322, a bacterium isolated from Caatinga biome, from dry forest semiarid of Brazil.</title>
        <authorList>
            <person name="Santos S.N."/>
            <person name="Gacesa R."/>
            <person name="Taketani R.G."/>
            <person name="Long P.F."/>
            <person name="Melo I.S."/>
        </authorList>
    </citation>
    <scope>NUCLEOTIDE SEQUENCE [LARGE SCALE GENOMIC DNA]</scope>
    <source>
        <strain evidence="3">CMAA 1322</strain>
    </source>
</reference>
<accession>A0A0K9XJN3</accession>
<evidence type="ECO:0000313" key="3">
    <source>
        <dbReference type="Proteomes" id="UP000037288"/>
    </source>
</evidence>
<gene>
    <name evidence="2" type="ORF">AC230_02370</name>
</gene>
<dbReference type="Proteomes" id="UP000037288">
    <property type="component" value="Unassembled WGS sequence"/>
</dbReference>
<comment type="caution">
    <text evidence="2">The sequence shown here is derived from an EMBL/GenBank/DDBJ whole genome shotgun (WGS) entry which is preliminary data.</text>
</comment>